<proteinExistence type="predicted"/>
<keyword evidence="2" id="KW-1185">Reference proteome</keyword>
<protein>
    <submittedName>
        <fullName evidence="1">Uncharacterized protein</fullName>
    </submittedName>
</protein>
<organism evidence="1 2">
    <name type="scientific">Bauhinia variegata</name>
    <name type="common">Purple orchid tree</name>
    <name type="synonym">Phanera variegata</name>
    <dbReference type="NCBI Taxonomy" id="167791"/>
    <lineage>
        <taxon>Eukaryota</taxon>
        <taxon>Viridiplantae</taxon>
        <taxon>Streptophyta</taxon>
        <taxon>Embryophyta</taxon>
        <taxon>Tracheophyta</taxon>
        <taxon>Spermatophyta</taxon>
        <taxon>Magnoliopsida</taxon>
        <taxon>eudicotyledons</taxon>
        <taxon>Gunneridae</taxon>
        <taxon>Pentapetalae</taxon>
        <taxon>rosids</taxon>
        <taxon>fabids</taxon>
        <taxon>Fabales</taxon>
        <taxon>Fabaceae</taxon>
        <taxon>Cercidoideae</taxon>
        <taxon>Cercideae</taxon>
        <taxon>Bauhiniinae</taxon>
        <taxon>Bauhinia</taxon>
    </lineage>
</organism>
<evidence type="ECO:0000313" key="1">
    <source>
        <dbReference type="EMBL" id="KAI4298631.1"/>
    </source>
</evidence>
<evidence type="ECO:0000313" key="2">
    <source>
        <dbReference type="Proteomes" id="UP000828941"/>
    </source>
</evidence>
<gene>
    <name evidence="1" type="ORF">L6164_032166</name>
</gene>
<comment type="caution">
    <text evidence="1">The sequence shown here is derived from an EMBL/GenBank/DDBJ whole genome shotgun (WGS) entry which is preliminary data.</text>
</comment>
<sequence>MVNAANISEQSHFNQLLGETVVNEVANAIANLPNGKRGGRVLSASCNIRYEVSRFYNRESPPVPPTKGKSTSTVTILAIAIPIVLSLLLILSRRPKKKYETMPEGSVEISNQNFLQLDLDTIKIASNNFCEDNILGDGGFREVYKAWKNWREGTPLELLDASLEAWYSRVEVIRCIHIGLLCVQEDPDQRPTVHFRIAAMENYIAIVVPIRLSVFHFLPGCRFIASPCSKTSCYESGYVVDLSKLCSKKLLSNATIPHA</sequence>
<name>A0ACB9KMP8_BAUVA</name>
<reference evidence="1 2" key="1">
    <citation type="journal article" date="2022" name="DNA Res.">
        <title>Chromosomal-level genome assembly of the orchid tree Bauhinia variegata (Leguminosae; Cercidoideae) supports the allotetraploid origin hypothesis of Bauhinia.</title>
        <authorList>
            <person name="Zhong Y."/>
            <person name="Chen Y."/>
            <person name="Zheng D."/>
            <person name="Pang J."/>
            <person name="Liu Y."/>
            <person name="Luo S."/>
            <person name="Meng S."/>
            <person name="Qian L."/>
            <person name="Wei D."/>
            <person name="Dai S."/>
            <person name="Zhou R."/>
        </authorList>
    </citation>
    <scope>NUCLEOTIDE SEQUENCE [LARGE SCALE GENOMIC DNA]</scope>
    <source>
        <strain evidence="1">BV-YZ2020</strain>
    </source>
</reference>
<dbReference type="Proteomes" id="UP000828941">
    <property type="component" value="Chromosome 13"/>
</dbReference>
<accession>A0ACB9KMP8</accession>
<dbReference type="EMBL" id="CM039438">
    <property type="protein sequence ID" value="KAI4298631.1"/>
    <property type="molecule type" value="Genomic_DNA"/>
</dbReference>